<dbReference type="eggNOG" id="COG1136">
    <property type="taxonomic scope" value="Bacteria"/>
</dbReference>
<dbReference type="GO" id="GO:0016887">
    <property type="term" value="F:ATP hydrolysis activity"/>
    <property type="evidence" value="ECO:0007669"/>
    <property type="project" value="InterPro"/>
</dbReference>
<name>C8WWQ8_ALIAD</name>
<dbReference type="InterPro" id="IPR003439">
    <property type="entry name" value="ABC_transporter-like_ATP-bd"/>
</dbReference>
<dbReference type="CDD" id="cd03255">
    <property type="entry name" value="ABC_MJ0796_LolCDE_FtsE"/>
    <property type="match status" value="1"/>
</dbReference>
<gene>
    <name evidence="5" type="ordered locus">Aaci_1505</name>
</gene>
<dbReference type="InterPro" id="IPR027417">
    <property type="entry name" value="P-loop_NTPase"/>
</dbReference>
<dbReference type="SMART" id="SM00382">
    <property type="entry name" value="AAA"/>
    <property type="match status" value="1"/>
</dbReference>
<protein>
    <submittedName>
        <fullName evidence="5">ABC transporter related</fullName>
    </submittedName>
</protein>
<evidence type="ECO:0000256" key="3">
    <source>
        <dbReference type="ARBA" id="ARBA00022840"/>
    </source>
</evidence>
<dbReference type="Proteomes" id="UP000001917">
    <property type="component" value="Chromosome"/>
</dbReference>
<dbReference type="HOGENOM" id="CLU_000604_1_22_9"/>
<dbReference type="InterPro" id="IPR017911">
    <property type="entry name" value="MacB-like_ATP-bd"/>
</dbReference>
<dbReference type="Gene3D" id="3.40.50.300">
    <property type="entry name" value="P-loop containing nucleotide triphosphate hydrolases"/>
    <property type="match status" value="1"/>
</dbReference>
<dbReference type="PROSITE" id="PS50893">
    <property type="entry name" value="ABC_TRANSPORTER_2"/>
    <property type="match status" value="1"/>
</dbReference>
<dbReference type="InterPro" id="IPR003593">
    <property type="entry name" value="AAA+_ATPase"/>
</dbReference>
<reference evidence="6" key="1">
    <citation type="submission" date="2009-09" db="EMBL/GenBank/DDBJ databases">
        <title>The complete chromosome of Alicyclobacillus acidocaldarius subsp. acidocaldarius DSM 446.</title>
        <authorList>
            <consortium name="US DOE Joint Genome Institute (JGI-PGF)"/>
            <person name="Lucas S."/>
            <person name="Copeland A."/>
            <person name="Lapidus A."/>
            <person name="Glavina del Rio T."/>
            <person name="Dalin E."/>
            <person name="Tice H."/>
            <person name="Bruce D."/>
            <person name="Goodwin L."/>
            <person name="Pitluck S."/>
            <person name="Kyrpides N."/>
            <person name="Mavromatis K."/>
            <person name="Ivanova N."/>
            <person name="Ovchinnikova G."/>
            <person name="Chertkov O."/>
            <person name="Sims D."/>
            <person name="Brettin T."/>
            <person name="Detter J.C."/>
            <person name="Han C."/>
            <person name="Larimer F."/>
            <person name="Land M."/>
            <person name="Hauser L."/>
            <person name="Markowitz V."/>
            <person name="Cheng J.-F."/>
            <person name="Hugenholtz P."/>
            <person name="Woyke T."/>
            <person name="Wu D."/>
            <person name="Pukall R."/>
            <person name="Klenk H.-P."/>
            <person name="Eisen J.A."/>
        </authorList>
    </citation>
    <scope>NUCLEOTIDE SEQUENCE [LARGE SCALE GENOMIC DNA]</scope>
    <source>
        <strain evidence="6">ATCC 27009 / DSM 446 / BCRC 14685 / JCM 5260 / KCTC 1825 / NBRC 15652 / NCIMB 11725 / NRRL B-14509 / 104-IA</strain>
    </source>
</reference>
<sequence length="234" mass="25744">MKPILKLEGVTKVYSSGTRHQMVLRDVNLSVFEGEFLAVVGPSGGGKSTLLNILGCLITPDNGSYFVHGKKVNWKSTRQLSHLRGGVLATVFQGFELVSHWAVSENVEVGLRMRSIPKGKRIQTVIEMLRKVGMVQHIHKYPNELSGGEQQRVAIARALCTDPQVLLADEPTGNLDPENTKEILAIFRNLHEQGKTIVMVTHDMKVAEQAQRVVTLRGGRLESGMGFGASDEYA</sequence>
<evidence type="ECO:0000256" key="2">
    <source>
        <dbReference type="ARBA" id="ARBA00022741"/>
    </source>
</evidence>
<keyword evidence="6" id="KW-1185">Reference proteome</keyword>
<dbReference type="GO" id="GO:0005886">
    <property type="term" value="C:plasma membrane"/>
    <property type="evidence" value="ECO:0007669"/>
    <property type="project" value="TreeGrafter"/>
</dbReference>
<evidence type="ECO:0000313" key="5">
    <source>
        <dbReference type="EMBL" id="ACV58529.1"/>
    </source>
</evidence>
<dbReference type="PANTHER" id="PTHR24220">
    <property type="entry name" value="IMPORT ATP-BINDING PROTEIN"/>
    <property type="match status" value="1"/>
</dbReference>
<dbReference type="KEGG" id="aac:Aaci_1505"/>
<dbReference type="EMBL" id="CP001727">
    <property type="protein sequence ID" value="ACV58529.1"/>
    <property type="molecule type" value="Genomic_DNA"/>
</dbReference>
<proteinExistence type="predicted"/>
<feature type="domain" description="ABC transporter" evidence="4">
    <location>
        <begin position="5"/>
        <end position="233"/>
    </location>
</feature>
<dbReference type="GO" id="GO:0005524">
    <property type="term" value="F:ATP binding"/>
    <property type="evidence" value="ECO:0007669"/>
    <property type="project" value="UniProtKB-KW"/>
</dbReference>
<keyword evidence="3" id="KW-0067">ATP-binding</keyword>
<keyword evidence="1" id="KW-0813">Transport</keyword>
<keyword evidence="2" id="KW-0547">Nucleotide-binding</keyword>
<dbReference type="STRING" id="521098.Aaci_1505"/>
<dbReference type="Pfam" id="PF00005">
    <property type="entry name" value="ABC_tran"/>
    <property type="match status" value="1"/>
</dbReference>
<dbReference type="FunFam" id="3.40.50.300:FF:000032">
    <property type="entry name" value="Export ABC transporter ATP-binding protein"/>
    <property type="match status" value="1"/>
</dbReference>
<reference evidence="5 6" key="2">
    <citation type="journal article" date="2010" name="Stand. Genomic Sci.">
        <title>Complete genome sequence of Alicyclobacillus acidocaldarius type strain (104-IA).</title>
        <authorList>
            <person name="Mavromatis K."/>
            <person name="Sikorski J."/>
            <person name="Lapidus A."/>
            <person name="Glavina Del Rio T."/>
            <person name="Copeland A."/>
            <person name="Tice H."/>
            <person name="Cheng J.F."/>
            <person name="Lucas S."/>
            <person name="Chen F."/>
            <person name="Nolan M."/>
            <person name="Bruce D."/>
            <person name="Goodwin L."/>
            <person name="Pitluck S."/>
            <person name="Ivanova N."/>
            <person name="Ovchinnikova G."/>
            <person name="Pati A."/>
            <person name="Chen A."/>
            <person name="Palaniappan K."/>
            <person name="Land M."/>
            <person name="Hauser L."/>
            <person name="Chang Y.J."/>
            <person name="Jeffries C.D."/>
            <person name="Chain P."/>
            <person name="Meincke L."/>
            <person name="Sims D."/>
            <person name="Chertkov O."/>
            <person name="Han C."/>
            <person name="Brettin T."/>
            <person name="Detter J.C."/>
            <person name="Wahrenburg C."/>
            <person name="Rohde M."/>
            <person name="Pukall R."/>
            <person name="Goker M."/>
            <person name="Bristow J."/>
            <person name="Eisen J.A."/>
            <person name="Markowitz V."/>
            <person name="Hugenholtz P."/>
            <person name="Klenk H.P."/>
            <person name="Kyrpides N.C."/>
        </authorList>
    </citation>
    <scope>NUCLEOTIDE SEQUENCE [LARGE SCALE GENOMIC DNA]</scope>
    <source>
        <strain evidence="6">ATCC 27009 / DSM 446 / BCRC 14685 / JCM 5260 / KCTC 1825 / NBRC 15652 / NCIMB 11725 / NRRL B-14509 / 104-IA</strain>
    </source>
</reference>
<dbReference type="SUPFAM" id="SSF52540">
    <property type="entry name" value="P-loop containing nucleoside triphosphate hydrolases"/>
    <property type="match status" value="1"/>
</dbReference>
<dbReference type="InterPro" id="IPR017871">
    <property type="entry name" value="ABC_transporter-like_CS"/>
</dbReference>
<dbReference type="GO" id="GO:0022857">
    <property type="term" value="F:transmembrane transporter activity"/>
    <property type="evidence" value="ECO:0007669"/>
    <property type="project" value="TreeGrafter"/>
</dbReference>
<dbReference type="InterPro" id="IPR015854">
    <property type="entry name" value="ABC_transpr_LolD-like"/>
</dbReference>
<evidence type="ECO:0000313" key="6">
    <source>
        <dbReference type="Proteomes" id="UP000001917"/>
    </source>
</evidence>
<dbReference type="PANTHER" id="PTHR24220:SF86">
    <property type="entry name" value="ABC TRANSPORTER ABCH.1"/>
    <property type="match status" value="1"/>
</dbReference>
<organism evidence="5 6">
    <name type="scientific">Alicyclobacillus acidocaldarius subsp. acidocaldarius (strain ATCC 27009 / DSM 446 / BCRC 14685 / JCM 5260 / KCTC 1825 / NBRC 15652 / NCIMB 11725 / NRRL B-14509 / 104-IA)</name>
    <name type="common">Bacillus acidocaldarius</name>
    <dbReference type="NCBI Taxonomy" id="521098"/>
    <lineage>
        <taxon>Bacteria</taxon>
        <taxon>Bacillati</taxon>
        <taxon>Bacillota</taxon>
        <taxon>Bacilli</taxon>
        <taxon>Bacillales</taxon>
        <taxon>Alicyclobacillaceae</taxon>
        <taxon>Alicyclobacillus</taxon>
    </lineage>
</organism>
<dbReference type="AlphaFoldDB" id="C8WWQ8"/>
<evidence type="ECO:0000259" key="4">
    <source>
        <dbReference type="PROSITE" id="PS50893"/>
    </source>
</evidence>
<dbReference type="PROSITE" id="PS00211">
    <property type="entry name" value="ABC_TRANSPORTER_1"/>
    <property type="match status" value="1"/>
</dbReference>
<evidence type="ECO:0000256" key="1">
    <source>
        <dbReference type="ARBA" id="ARBA00022448"/>
    </source>
</evidence>
<dbReference type="GO" id="GO:0098796">
    <property type="term" value="C:membrane protein complex"/>
    <property type="evidence" value="ECO:0007669"/>
    <property type="project" value="UniProtKB-ARBA"/>
</dbReference>
<accession>C8WWQ8</accession>